<gene>
    <name evidence="5" type="ORF">GD597_04015</name>
</gene>
<dbReference type="Pfam" id="PF00005">
    <property type="entry name" value="ABC_tran"/>
    <property type="match status" value="1"/>
</dbReference>
<dbReference type="PANTHER" id="PTHR43023">
    <property type="entry name" value="PROTEIN TRIGALACTOSYLDIACYLGLYCEROL 3, CHLOROPLASTIC"/>
    <property type="match status" value="1"/>
</dbReference>
<organism evidence="5 6">
    <name type="scientific">Limnovirga soli</name>
    <dbReference type="NCBI Taxonomy" id="2656915"/>
    <lineage>
        <taxon>Bacteria</taxon>
        <taxon>Pseudomonadati</taxon>
        <taxon>Bacteroidota</taxon>
        <taxon>Chitinophagia</taxon>
        <taxon>Chitinophagales</taxon>
        <taxon>Chitinophagaceae</taxon>
        <taxon>Limnovirga</taxon>
    </lineage>
</organism>
<keyword evidence="3 5" id="KW-0067">ATP-binding</keyword>
<dbReference type="PANTHER" id="PTHR43023:SF3">
    <property type="entry name" value="PROTEIN TRIGALACTOSYLDIACYLGLYCEROL 3, CHLOROPLASTIC"/>
    <property type="match status" value="1"/>
</dbReference>
<keyword evidence="6" id="KW-1185">Reference proteome</keyword>
<dbReference type="EMBL" id="WHPF01000003">
    <property type="protein sequence ID" value="NNV54615.1"/>
    <property type="molecule type" value="Genomic_DNA"/>
</dbReference>
<protein>
    <submittedName>
        <fullName evidence="5">ATP-binding cassette domain-containing protein</fullName>
    </submittedName>
</protein>
<dbReference type="SMART" id="SM00382">
    <property type="entry name" value="AAA"/>
    <property type="match status" value="1"/>
</dbReference>
<evidence type="ECO:0000313" key="6">
    <source>
        <dbReference type="Proteomes" id="UP000598971"/>
    </source>
</evidence>
<sequence>METTKENTAFEEPAILIKGLKKSFGNLVVLNGVDLEVRKGENIAVLGRSGSGKSVLIKIISGLLQPDSGSVQVLGEQVDNISAADLQRLRLKIGFSFQSSALYDSMSVRENLAFPLVRNKRELSAAAVNTAIEEVLHEVGLSQTIMQMPSELSGGQRKRIGIARTLILKPEIMLYDEPTSGLDPITCGEINKLIIKVQQQYKTSSIIITHDLTCAKATANRIAMLLDGKFLATGNFDTVFDTQNESVRSFYDYNFTTHENNK</sequence>
<keyword evidence="2" id="KW-0547">Nucleotide-binding</keyword>
<evidence type="ECO:0000259" key="4">
    <source>
        <dbReference type="PROSITE" id="PS50893"/>
    </source>
</evidence>
<dbReference type="InterPro" id="IPR003439">
    <property type="entry name" value="ABC_transporter-like_ATP-bd"/>
</dbReference>
<dbReference type="RefSeq" id="WP_171606545.1">
    <property type="nucleotide sequence ID" value="NZ_WHPF01000003.1"/>
</dbReference>
<evidence type="ECO:0000256" key="3">
    <source>
        <dbReference type="ARBA" id="ARBA00022840"/>
    </source>
</evidence>
<name>A0A8J8FAR7_9BACT</name>
<evidence type="ECO:0000256" key="2">
    <source>
        <dbReference type="ARBA" id="ARBA00022741"/>
    </source>
</evidence>
<dbReference type="SUPFAM" id="SSF52540">
    <property type="entry name" value="P-loop containing nucleoside triphosphate hydrolases"/>
    <property type="match status" value="1"/>
</dbReference>
<dbReference type="InterPro" id="IPR027417">
    <property type="entry name" value="P-loop_NTPase"/>
</dbReference>
<accession>A0A8J8FAR7</accession>
<dbReference type="PROSITE" id="PS00211">
    <property type="entry name" value="ABC_TRANSPORTER_1"/>
    <property type="match status" value="1"/>
</dbReference>
<dbReference type="GO" id="GO:0016887">
    <property type="term" value="F:ATP hydrolysis activity"/>
    <property type="evidence" value="ECO:0007669"/>
    <property type="project" value="InterPro"/>
</dbReference>
<dbReference type="InterPro" id="IPR003593">
    <property type="entry name" value="AAA+_ATPase"/>
</dbReference>
<dbReference type="InterPro" id="IPR017871">
    <property type="entry name" value="ABC_transporter-like_CS"/>
</dbReference>
<reference evidence="5" key="1">
    <citation type="submission" date="2019-10" db="EMBL/GenBank/DDBJ databases">
        <title>Draft genome sequence of Panacibacter sp. KCS-6.</title>
        <authorList>
            <person name="Yim K.J."/>
        </authorList>
    </citation>
    <scope>NUCLEOTIDE SEQUENCE</scope>
    <source>
        <strain evidence="5">KCS-6</strain>
    </source>
</reference>
<keyword evidence="1" id="KW-0813">Transport</keyword>
<dbReference type="Proteomes" id="UP000598971">
    <property type="component" value="Unassembled WGS sequence"/>
</dbReference>
<proteinExistence type="predicted"/>
<comment type="caution">
    <text evidence="5">The sequence shown here is derived from an EMBL/GenBank/DDBJ whole genome shotgun (WGS) entry which is preliminary data.</text>
</comment>
<dbReference type="PROSITE" id="PS50893">
    <property type="entry name" value="ABC_TRANSPORTER_2"/>
    <property type="match status" value="1"/>
</dbReference>
<dbReference type="AlphaFoldDB" id="A0A8J8FAR7"/>
<evidence type="ECO:0000313" key="5">
    <source>
        <dbReference type="EMBL" id="NNV54615.1"/>
    </source>
</evidence>
<dbReference type="GO" id="GO:0005524">
    <property type="term" value="F:ATP binding"/>
    <property type="evidence" value="ECO:0007669"/>
    <property type="project" value="UniProtKB-KW"/>
</dbReference>
<feature type="domain" description="ABC transporter" evidence="4">
    <location>
        <begin position="15"/>
        <end position="252"/>
    </location>
</feature>
<dbReference type="Gene3D" id="3.40.50.300">
    <property type="entry name" value="P-loop containing nucleotide triphosphate hydrolases"/>
    <property type="match status" value="1"/>
</dbReference>
<evidence type="ECO:0000256" key="1">
    <source>
        <dbReference type="ARBA" id="ARBA00022448"/>
    </source>
</evidence>